<organism evidence="1 2">
    <name type="scientific">Trypanosoma vivax (strain Y486)</name>
    <dbReference type="NCBI Taxonomy" id="1055687"/>
    <lineage>
        <taxon>Eukaryota</taxon>
        <taxon>Discoba</taxon>
        <taxon>Euglenozoa</taxon>
        <taxon>Kinetoplastea</taxon>
        <taxon>Metakinetoplastina</taxon>
        <taxon>Trypanosomatida</taxon>
        <taxon>Trypanosomatidae</taxon>
        <taxon>Trypanosoma</taxon>
        <taxon>Duttonella</taxon>
    </lineage>
</organism>
<accession>F9WLJ7</accession>
<dbReference type="EMBL" id="CAEX01001053">
    <property type="protein sequence ID" value="CCD18389.1"/>
    <property type="molecule type" value="Genomic_DNA"/>
</dbReference>
<name>F9WLJ7_TRYVY</name>
<evidence type="ECO:0000313" key="2">
    <source>
        <dbReference type="Proteomes" id="UP000009027"/>
    </source>
</evidence>
<keyword evidence="2" id="KW-1185">Reference proteome</keyword>
<dbReference type="VEuPathDB" id="TriTrypDB:TvY486_0010730"/>
<dbReference type="Proteomes" id="UP000009027">
    <property type="component" value="Unassembled WGS sequence"/>
</dbReference>
<sequence>MKPRINDENNLPYHPRTSIHRVLLADVQFLSQPPITDFRVASQVFFLGTCLYVHPHRIVVRNNKGKEKSYLFTSHLCVINQHISMSACALLYVATLCCGAVHLHTQ</sequence>
<evidence type="ECO:0000313" key="1">
    <source>
        <dbReference type="EMBL" id="CCD18389.1"/>
    </source>
</evidence>
<dbReference type="AlphaFoldDB" id="F9WLJ7"/>
<reference evidence="1 2" key="1">
    <citation type="journal article" date="2012" name="Proc. Natl. Acad. Sci. U.S.A.">
        <title>Antigenic diversity is generated by distinct evolutionary mechanisms in African trypanosome species.</title>
        <authorList>
            <person name="Jackson A.P."/>
            <person name="Berry A."/>
            <person name="Aslett M."/>
            <person name="Allison H.C."/>
            <person name="Burton P."/>
            <person name="Vavrova-Anderson J."/>
            <person name="Brown R."/>
            <person name="Browne H."/>
            <person name="Corton N."/>
            <person name="Hauser H."/>
            <person name="Gamble J."/>
            <person name="Gilderthorp R."/>
            <person name="Marcello L."/>
            <person name="McQuillan J."/>
            <person name="Otto T.D."/>
            <person name="Quail M.A."/>
            <person name="Sanders M.J."/>
            <person name="van Tonder A."/>
            <person name="Ginger M.L."/>
            <person name="Field M.C."/>
            <person name="Barry J.D."/>
            <person name="Hertz-Fowler C."/>
            <person name="Berriman M."/>
        </authorList>
    </citation>
    <scope>NUCLEOTIDE SEQUENCE</scope>
    <source>
        <strain evidence="1 2">Y486</strain>
    </source>
</reference>
<proteinExistence type="predicted"/>
<protein>
    <submittedName>
        <fullName evidence="1">Uncharacterized protein</fullName>
    </submittedName>
</protein>
<gene>
    <name evidence="1" type="ORF">TvY486_0010730</name>
</gene>